<keyword evidence="2" id="KW-1185">Reference proteome</keyword>
<evidence type="ECO:0000313" key="1">
    <source>
        <dbReference type="EMBL" id="GGH49192.1"/>
    </source>
</evidence>
<proteinExistence type="predicted"/>
<name>A0ABQ1Z3R7_9BACT</name>
<sequence length="55" mass="6077">MKYSGDTISKPVVGREAEALSQAIKTGGYLANEEAWATIHRITEQIKKEKSNAQK</sequence>
<dbReference type="RefSeq" id="WP_188937745.1">
    <property type="nucleotide sequence ID" value="NZ_BMIA01000004.1"/>
</dbReference>
<dbReference type="EMBL" id="BMIA01000004">
    <property type="protein sequence ID" value="GGH49192.1"/>
    <property type="molecule type" value="Genomic_DNA"/>
</dbReference>
<evidence type="ECO:0000313" key="2">
    <source>
        <dbReference type="Proteomes" id="UP000600214"/>
    </source>
</evidence>
<dbReference type="Proteomes" id="UP000600214">
    <property type="component" value="Unassembled WGS sequence"/>
</dbReference>
<protein>
    <submittedName>
        <fullName evidence="1">Uncharacterized protein</fullName>
    </submittedName>
</protein>
<accession>A0ABQ1Z3R7</accession>
<comment type="caution">
    <text evidence="1">The sequence shown here is derived from an EMBL/GenBank/DDBJ whole genome shotgun (WGS) entry which is preliminary data.</text>
</comment>
<reference evidence="2" key="1">
    <citation type="journal article" date="2019" name="Int. J. Syst. Evol. Microbiol.">
        <title>The Global Catalogue of Microorganisms (GCM) 10K type strain sequencing project: providing services to taxonomists for standard genome sequencing and annotation.</title>
        <authorList>
            <consortium name="The Broad Institute Genomics Platform"/>
            <consortium name="The Broad Institute Genome Sequencing Center for Infectious Disease"/>
            <person name="Wu L."/>
            <person name="Ma J."/>
        </authorList>
    </citation>
    <scope>NUCLEOTIDE SEQUENCE [LARGE SCALE GENOMIC DNA]</scope>
    <source>
        <strain evidence="2">CGMCC 1.15288</strain>
    </source>
</reference>
<gene>
    <name evidence="1" type="ORF">GCM10007423_50980</name>
</gene>
<organism evidence="1 2">
    <name type="scientific">Dyadobacter endophyticus</name>
    <dbReference type="NCBI Taxonomy" id="1749036"/>
    <lineage>
        <taxon>Bacteria</taxon>
        <taxon>Pseudomonadati</taxon>
        <taxon>Bacteroidota</taxon>
        <taxon>Cytophagia</taxon>
        <taxon>Cytophagales</taxon>
        <taxon>Spirosomataceae</taxon>
        <taxon>Dyadobacter</taxon>
    </lineage>
</organism>